<dbReference type="SUPFAM" id="SSF53098">
    <property type="entry name" value="Ribonuclease H-like"/>
    <property type="match status" value="1"/>
</dbReference>
<keyword evidence="7" id="KW-1185">Reference proteome</keyword>
<evidence type="ECO:0000256" key="3">
    <source>
        <dbReference type="ARBA" id="ARBA00022771"/>
    </source>
</evidence>
<keyword evidence="4" id="KW-0862">Zinc</keyword>
<evidence type="ECO:0000313" key="8">
    <source>
        <dbReference type="RefSeq" id="XP_049314063.1"/>
    </source>
</evidence>
<evidence type="ECO:0000259" key="6">
    <source>
        <dbReference type="Pfam" id="PF05699"/>
    </source>
</evidence>
<keyword evidence="2" id="KW-0479">Metal-binding</keyword>
<dbReference type="RefSeq" id="XP_049314063.1">
    <property type="nucleotide sequence ID" value="XM_049458106.1"/>
</dbReference>
<dbReference type="InterPro" id="IPR052035">
    <property type="entry name" value="ZnF_BED_domain_contain"/>
</dbReference>
<sequence>MTSNFQLKNLMIGLTQLEDRHTGNYIKLKLEEMMLEWNLLDVPNVPIFFTTDNGANICNAIRQSSWNHIHCFAHTLQLVIKDCQKHTKGIEKLLKKVKFIVLIIESIANLKIIMKLNLFMIESNLIRNIQNIFLTQFFFQARHITTHFHQSEPARRDFENAQKVSSDKTPLKLIQSVPTRWNSDYDMLERMKKLQQPLSVALSRSASVTGLSGTDWKRISDIINVLDPLNEATKISCGSKYPTISMIESIIQGIKEALENLNFDHETNVGLNNFNDEGSDYDDNNNDEDLEISTCENESQMPMGYNFSTNIIRSLKIRFCEIEQDTLYRKCTFLDPRYRDYFLTDEKMKDDIKKGIKDEIIACKFSNNVFENEHETVAEPPVIKPTKFWDFMKQRQTNREETVTLRLEKDIDQELIQYMYSENIDPWDDPIQWWKKESIKYPLLSLMARRYLPIPSTSVESERLFSTAGDIVTEKRNSLSPDNVARLLFLNKNLNRYV</sequence>
<dbReference type="GeneID" id="105223780"/>
<accession>A0ABM3JXV7</accession>
<keyword evidence="5" id="KW-0539">Nucleus</keyword>
<dbReference type="InterPro" id="IPR012337">
    <property type="entry name" value="RNaseH-like_sf"/>
</dbReference>
<dbReference type="Pfam" id="PF05699">
    <property type="entry name" value="Dimer_Tnp_hAT"/>
    <property type="match status" value="1"/>
</dbReference>
<organism evidence="7 8">
    <name type="scientific">Bactrocera dorsalis</name>
    <name type="common">Oriental fruit fly</name>
    <name type="synonym">Dacus dorsalis</name>
    <dbReference type="NCBI Taxonomy" id="27457"/>
    <lineage>
        <taxon>Eukaryota</taxon>
        <taxon>Metazoa</taxon>
        <taxon>Ecdysozoa</taxon>
        <taxon>Arthropoda</taxon>
        <taxon>Hexapoda</taxon>
        <taxon>Insecta</taxon>
        <taxon>Pterygota</taxon>
        <taxon>Neoptera</taxon>
        <taxon>Endopterygota</taxon>
        <taxon>Diptera</taxon>
        <taxon>Brachycera</taxon>
        <taxon>Muscomorpha</taxon>
        <taxon>Tephritoidea</taxon>
        <taxon>Tephritidae</taxon>
        <taxon>Bactrocera</taxon>
        <taxon>Bactrocera</taxon>
    </lineage>
</organism>
<name>A0ABM3JXV7_BACDO</name>
<proteinExistence type="predicted"/>
<evidence type="ECO:0000256" key="2">
    <source>
        <dbReference type="ARBA" id="ARBA00022723"/>
    </source>
</evidence>
<keyword evidence="3" id="KW-0863">Zinc-finger</keyword>
<dbReference type="PANTHER" id="PTHR46481:SF10">
    <property type="entry name" value="ZINC FINGER BED DOMAIN-CONTAINING PROTEIN 39"/>
    <property type="match status" value="1"/>
</dbReference>
<evidence type="ECO:0000256" key="4">
    <source>
        <dbReference type="ARBA" id="ARBA00022833"/>
    </source>
</evidence>
<protein>
    <submittedName>
        <fullName evidence="8">Zinc finger BED domain-containing protein 4 isoform X1</fullName>
    </submittedName>
</protein>
<gene>
    <name evidence="8" type="primary">LOC105223780</name>
</gene>
<evidence type="ECO:0000256" key="5">
    <source>
        <dbReference type="ARBA" id="ARBA00023242"/>
    </source>
</evidence>
<reference evidence="8" key="1">
    <citation type="submission" date="2025-08" db="UniProtKB">
        <authorList>
            <consortium name="RefSeq"/>
        </authorList>
    </citation>
    <scope>IDENTIFICATION</scope>
    <source>
        <tissue evidence="8">Adult</tissue>
    </source>
</reference>
<comment type="subcellular location">
    <subcellularLocation>
        <location evidence="1">Nucleus</location>
    </subcellularLocation>
</comment>
<dbReference type="InterPro" id="IPR008906">
    <property type="entry name" value="HATC_C_dom"/>
</dbReference>
<evidence type="ECO:0000313" key="7">
    <source>
        <dbReference type="Proteomes" id="UP001652620"/>
    </source>
</evidence>
<dbReference type="Proteomes" id="UP001652620">
    <property type="component" value="Chromosome 5"/>
</dbReference>
<feature type="domain" description="HAT C-terminal dimerisation" evidence="6">
    <location>
        <begin position="414"/>
        <end position="494"/>
    </location>
</feature>
<dbReference type="PANTHER" id="PTHR46481">
    <property type="entry name" value="ZINC FINGER BED DOMAIN-CONTAINING PROTEIN 4"/>
    <property type="match status" value="1"/>
</dbReference>
<evidence type="ECO:0000256" key="1">
    <source>
        <dbReference type="ARBA" id="ARBA00004123"/>
    </source>
</evidence>